<evidence type="ECO:0000313" key="3">
    <source>
        <dbReference type="Proteomes" id="UP000199611"/>
    </source>
</evidence>
<reference evidence="3" key="1">
    <citation type="submission" date="2016-10" db="EMBL/GenBank/DDBJ databases">
        <authorList>
            <person name="Varghese N."/>
            <person name="Submissions S."/>
        </authorList>
    </citation>
    <scope>NUCLEOTIDE SEQUENCE [LARGE SCALE GENOMIC DNA]</scope>
    <source>
        <strain evidence="3">DSM 9990</strain>
    </source>
</reference>
<dbReference type="STRING" id="39841.SAMN05660836_00524"/>
<feature type="domain" description="DUF3786" evidence="1">
    <location>
        <begin position="21"/>
        <end position="194"/>
    </location>
</feature>
<dbReference type="RefSeq" id="WP_093393249.1">
    <property type="nucleotide sequence ID" value="NZ_FOUU01000001.1"/>
</dbReference>
<evidence type="ECO:0000313" key="2">
    <source>
        <dbReference type="EMBL" id="SFM49555.1"/>
    </source>
</evidence>
<dbReference type="AlphaFoldDB" id="A0A1I4RBH2"/>
<accession>A0A1I4RBH2</accession>
<sequence>MESQNYHHISLNYLRHALERDLDLLAKALPGSVSGGEVTFRAFGHSCRISREGVFLGGRLDKGPRAIIISIYALNVPEETVTYTTSWTSFRELPGTMPYWGPFRKNVEEPLLPYVPTIHHESTRICETLDGYLTDDAPGDFAMVLFPLPKVPLLYVFSLPDEEFPAEAKCLYAKGSTAFMPVDVLADLAEHTSRRIVEIISGEKK</sequence>
<gene>
    <name evidence="2" type="ORF">SAMN05660836_00524</name>
</gene>
<evidence type="ECO:0000259" key="1">
    <source>
        <dbReference type="Pfam" id="PF12654"/>
    </source>
</evidence>
<dbReference type="Pfam" id="PF12654">
    <property type="entry name" value="DUF3786"/>
    <property type="match status" value="1"/>
</dbReference>
<keyword evidence="3" id="KW-1185">Reference proteome</keyword>
<proteinExistence type="predicted"/>
<dbReference type="Proteomes" id="UP000199611">
    <property type="component" value="Unassembled WGS sequence"/>
</dbReference>
<name>A0A1I4RBH2_9BACT</name>
<protein>
    <recommendedName>
        <fullName evidence="1">DUF3786 domain-containing protein</fullName>
    </recommendedName>
</protein>
<dbReference type="InterPro" id="IPR024264">
    <property type="entry name" value="DUF3786"/>
</dbReference>
<dbReference type="OrthoDB" id="5417832at2"/>
<organism evidence="2 3">
    <name type="scientific">Thermodesulforhabdus norvegica</name>
    <dbReference type="NCBI Taxonomy" id="39841"/>
    <lineage>
        <taxon>Bacteria</taxon>
        <taxon>Pseudomonadati</taxon>
        <taxon>Thermodesulfobacteriota</taxon>
        <taxon>Syntrophobacteria</taxon>
        <taxon>Syntrophobacterales</taxon>
        <taxon>Thermodesulforhabdaceae</taxon>
        <taxon>Thermodesulforhabdus</taxon>
    </lineage>
</organism>
<dbReference type="EMBL" id="FOUU01000001">
    <property type="protein sequence ID" value="SFM49555.1"/>
    <property type="molecule type" value="Genomic_DNA"/>
</dbReference>